<dbReference type="Gene3D" id="2.70.130.10">
    <property type="entry name" value="Mannose-6-phosphate receptor binding domain"/>
    <property type="match status" value="1"/>
</dbReference>
<keyword evidence="5" id="KW-0175">Coiled coil</keyword>
<reference evidence="9 10" key="1">
    <citation type="submission" date="2017-03" db="EMBL/GenBank/DDBJ databases">
        <title>Genomes of endolithic fungi from Antarctica.</title>
        <authorList>
            <person name="Coleine C."/>
            <person name="Masonjones S."/>
            <person name="Stajich J.E."/>
        </authorList>
    </citation>
    <scope>NUCLEOTIDE SEQUENCE [LARGE SCALE GENOMIC DNA]</scope>
    <source>
        <strain evidence="9 10">CCFEE 6315</strain>
    </source>
</reference>
<feature type="region of interest" description="Disordered" evidence="6">
    <location>
        <begin position="381"/>
        <end position="421"/>
    </location>
</feature>
<evidence type="ECO:0000259" key="8">
    <source>
        <dbReference type="PROSITE" id="PS51914"/>
    </source>
</evidence>
<evidence type="ECO:0000256" key="6">
    <source>
        <dbReference type="SAM" id="MobiDB-lite"/>
    </source>
</evidence>
<proteinExistence type="predicted"/>
<dbReference type="InterPro" id="IPR009011">
    <property type="entry name" value="Man6P_isomerase_rcpt-bd_dom_sf"/>
</dbReference>
<feature type="domain" description="MRH" evidence="8">
    <location>
        <begin position="436"/>
        <end position="550"/>
    </location>
</feature>
<dbReference type="EMBL" id="NAJL01000030">
    <property type="protein sequence ID" value="TKA26088.1"/>
    <property type="molecule type" value="Genomic_DNA"/>
</dbReference>
<keyword evidence="10" id="KW-1185">Reference proteome</keyword>
<dbReference type="SUPFAM" id="SSF50911">
    <property type="entry name" value="Mannose 6-phosphate receptor domain"/>
    <property type="match status" value="1"/>
</dbReference>
<evidence type="ECO:0000256" key="3">
    <source>
        <dbReference type="ARBA" id="ARBA00022824"/>
    </source>
</evidence>
<feature type="chain" id="PRO_5020690568" description="Glucosidase 2 subunit beta" evidence="7">
    <location>
        <begin position="19"/>
        <end position="565"/>
    </location>
</feature>
<keyword evidence="3" id="KW-0256">Endoplasmic reticulum</keyword>
<evidence type="ECO:0000256" key="5">
    <source>
        <dbReference type="SAM" id="Coils"/>
    </source>
</evidence>
<dbReference type="InterPro" id="IPR036607">
    <property type="entry name" value="PRKCSH"/>
</dbReference>
<dbReference type="GO" id="GO:0017177">
    <property type="term" value="C:glucosidase II complex"/>
    <property type="evidence" value="ECO:0007669"/>
    <property type="project" value="TreeGrafter"/>
</dbReference>
<dbReference type="InterPro" id="IPR044865">
    <property type="entry name" value="MRH_dom"/>
</dbReference>
<feature type="coiled-coil region" evidence="5">
    <location>
        <begin position="194"/>
        <end position="228"/>
    </location>
</feature>
<dbReference type="GO" id="GO:0006491">
    <property type="term" value="P:N-glycan processing"/>
    <property type="evidence" value="ECO:0007669"/>
    <property type="project" value="TreeGrafter"/>
</dbReference>
<feature type="compositionally biased region" description="Basic and acidic residues" evidence="6">
    <location>
        <begin position="307"/>
        <end position="328"/>
    </location>
</feature>
<evidence type="ECO:0000256" key="7">
    <source>
        <dbReference type="SAM" id="SignalP"/>
    </source>
</evidence>
<evidence type="ECO:0000256" key="4">
    <source>
        <dbReference type="ARBA" id="ARBA00023157"/>
    </source>
</evidence>
<dbReference type="InterPro" id="IPR028146">
    <property type="entry name" value="PRKCSH_N"/>
</dbReference>
<protein>
    <recommendedName>
        <fullName evidence="1">Glucosidase 2 subunit beta</fullName>
    </recommendedName>
</protein>
<dbReference type="PANTHER" id="PTHR12630">
    <property type="entry name" value="N-LINKED OLIGOSACCHARIDE PROCESSING"/>
    <property type="match status" value="1"/>
</dbReference>
<dbReference type="OrthoDB" id="28322at2759"/>
<feature type="region of interest" description="Disordered" evidence="6">
    <location>
        <begin position="307"/>
        <end position="339"/>
    </location>
</feature>
<feature type="compositionally biased region" description="Basic and acidic residues" evidence="6">
    <location>
        <begin position="405"/>
        <end position="421"/>
    </location>
</feature>
<feature type="compositionally biased region" description="Basic and acidic residues" evidence="6">
    <location>
        <begin position="388"/>
        <end position="398"/>
    </location>
</feature>
<organism evidence="9 10">
    <name type="scientific">Salinomyces thailandicus</name>
    <dbReference type="NCBI Taxonomy" id="706561"/>
    <lineage>
        <taxon>Eukaryota</taxon>
        <taxon>Fungi</taxon>
        <taxon>Dikarya</taxon>
        <taxon>Ascomycota</taxon>
        <taxon>Pezizomycotina</taxon>
        <taxon>Dothideomycetes</taxon>
        <taxon>Dothideomycetidae</taxon>
        <taxon>Mycosphaerellales</taxon>
        <taxon>Teratosphaeriaceae</taxon>
        <taxon>Salinomyces</taxon>
    </lineage>
</organism>
<evidence type="ECO:0000256" key="2">
    <source>
        <dbReference type="ARBA" id="ARBA00022729"/>
    </source>
</evidence>
<gene>
    <name evidence="9" type="ORF">B0A50_04584</name>
</gene>
<name>A0A4U0TUY6_9PEZI</name>
<dbReference type="InterPro" id="IPR039794">
    <property type="entry name" value="Gtb1-like"/>
</dbReference>
<dbReference type="PANTHER" id="PTHR12630:SF1">
    <property type="entry name" value="GLUCOSIDASE 2 SUBUNIT BETA"/>
    <property type="match status" value="1"/>
</dbReference>
<evidence type="ECO:0000313" key="10">
    <source>
        <dbReference type="Proteomes" id="UP000308549"/>
    </source>
</evidence>
<dbReference type="Proteomes" id="UP000308549">
    <property type="component" value="Unassembled WGS sequence"/>
</dbReference>
<evidence type="ECO:0000313" key="9">
    <source>
        <dbReference type="EMBL" id="TKA26088.1"/>
    </source>
</evidence>
<dbReference type="AlphaFoldDB" id="A0A4U0TUY6"/>
<comment type="caution">
    <text evidence="9">The sequence shown here is derived from an EMBL/GenBank/DDBJ whole genome shotgun (WGS) entry which is preliminary data.</text>
</comment>
<accession>A0A4U0TUY6</accession>
<keyword evidence="2 7" id="KW-0732">Signal</keyword>
<dbReference type="Pfam" id="PF12999">
    <property type="entry name" value="PRKCSH-like"/>
    <property type="match status" value="2"/>
</dbReference>
<dbReference type="PROSITE" id="PS51914">
    <property type="entry name" value="MRH"/>
    <property type="match status" value="1"/>
</dbReference>
<keyword evidence="4" id="KW-1015">Disulfide bond</keyword>
<sequence>MKGGVALLCFEYAAFAYAASEGGSGRPRGVSPEFAKFYKDAGSFACISNPSISIPLARVNDDYCDCPDGSDEPGTSACAHLSPLSPHTPADVPQSGVVNTTLALPGFYCKNKGHVPAYVPFTSVNDGVCDYELCCDGSEEWGGIVKCADKCQEIGKTWREIDAARQKSLGNAGKKRKELVAEAGRLRKQVEDRVQSLGVEIEGGEVKVKQLEQELAEVERKEKGKVVKSGGGEKGGKMGQLVGLAKQRVEELKGALVRVRGERDSTKSRLQELEGVLAAFKEEYNPNFNDEGVKRAVRAWEDYAARDKGPEADAAHDRDLDAMTKSDEENGIDWSSFESEEGSDTDVLYAFENYLPPTVRTWLDQKLRDLRVTLIESGILADSSSSGDESKGVKDAKNRLSTAQKDLEKQKKDLDGQKEDLSKDFGPDGVFRALKGKCVSKDSGEYTYEVCFLDRTTQKPKKGGGNTNMGNFVRVETIFVDEDVPANGKGLGTGERIAMKHENGQHCWNGPNRSTMVVLGCSEENELWKIMEEEKCVYRMEVGTPAVCGEGDAAAKVPQGGKDEL</sequence>
<feature type="signal peptide" evidence="7">
    <location>
        <begin position="1"/>
        <end position="18"/>
    </location>
</feature>
<evidence type="ECO:0000256" key="1">
    <source>
        <dbReference type="ARBA" id="ARBA00022387"/>
    </source>
</evidence>
<dbReference type="Pfam" id="PF13015">
    <property type="entry name" value="PRKCSH_1"/>
    <property type="match status" value="1"/>
</dbReference>